<dbReference type="NCBIfam" id="NF002869">
    <property type="entry name" value="PRK03187.1"/>
    <property type="match status" value="1"/>
</dbReference>
<name>A0ABV5W8G6_9BACL</name>
<keyword evidence="3" id="KW-0012">Acyltransferase</keyword>
<dbReference type="GO" id="GO:0003810">
    <property type="term" value="F:protein-glutamine gamma-glutamyltransferase activity"/>
    <property type="evidence" value="ECO:0007669"/>
    <property type="project" value="UniProtKB-EC"/>
</dbReference>
<dbReference type="HAMAP" id="MF_00727">
    <property type="entry name" value="Tgl"/>
    <property type="match status" value="1"/>
</dbReference>
<keyword evidence="4" id="KW-1185">Reference proteome</keyword>
<dbReference type="InterPro" id="IPR020916">
    <property type="entry name" value="Gln_gamma-glutamylTfrase_bac"/>
</dbReference>
<dbReference type="Proteomes" id="UP001589619">
    <property type="component" value="Unassembled WGS sequence"/>
</dbReference>
<organism evidence="3 4">
    <name type="scientific">Paenibacillus hodogayensis</name>
    <dbReference type="NCBI Taxonomy" id="279208"/>
    <lineage>
        <taxon>Bacteria</taxon>
        <taxon>Bacillati</taxon>
        <taxon>Bacillota</taxon>
        <taxon>Bacilli</taxon>
        <taxon>Bacillales</taxon>
        <taxon>Paenibacillaceae</taxon>
        <taxon>Paenibacillus</taxon>
    </lineage>
</organism>
<dbReference type="EMBL" id="JBHMAG010000026">
    <property type="protein sequence ID" value="MFB9756701.1"/>
    <property type="molecule type" value="Genomic_DNA"/>
</dbReference>
<sequence length="273" mass="30513">MITVGQGAIRPDLLSGTERVIYEQKMGSSTPFHYETADELLFELKLRAATVAAAIALEHSEVAFATFKKSRANNNYWRRTNEGGFELRKRASPSAAIRDIYANGGEYGFECATAIVIVLYKAVLDTIGDETFDRLFGNLYLYSWEHDSDMPLVTEDGKRETFPGDVLYYINPDYNPETPQWQGENVVKLTGDMLFGHGIGIKNERGIIDELNENRRPGSQISARLFERTTHPDYSAILQETQVRSGTSGPAFARSWPAGAIAGRIGRRTRVYG</sequence>
<protein>
    <submittedName>
        <fullName evidence="3">Protein-glutamine gamma-glutamyltransferase</fullName>
        <ecNumber evidence="3">2.3.2.13</ecNumber>
    </submittedName>
</protein>
<dbReference type="Pfam" id="PF20085">
    <property type="entry name" value="TGL"/>
    <property type="match status" value="1"/>
</dbReference>
<reference evidence="3 4" key="1">
    <citation type="submission" date="2024-09" db="EMBL/GenBank/DDBJ databases">
        <authorList>
            <person name="Sun Q."/>
            <person name="Mori K."/>
        </authorList>
    </citation>
    <scope>NUCLEOTIDE SEQUENCE [LARGE SCALE GENOMIC DNA]</scope>
    <source>
        <strain evidence="3 4">JCM 12520</strain>
    </source>
</reference>
<evidence type="ECO:0000313" key="3">
    <source>
        <dbReference type="EMBL" id="MFB9756701.1"/>
    </source>
</evidence>
<evidence type="ECO:0000256" key="1">
    <source>
        <dbReference type="ARBA" id="ARBA00022679"/>
    </source>
</evidence>
<evidence type="ECO:0000256" key="2">
    <source>
        <dbReference type="ARBA" id="ARBA00022969"/>
    </source>
</evidence>
<gene>
    <name evidence="3" type="ORF">ACFFNY_34480</name>
</gene>
<evidence type="ECO:0000313" key="4">
    <source>
        <dbReference type="Proteomes" id="UP001589619"/>
    </source>
</evidence>
<keyword evidence="1 3" id="KW-0808">Transferase</keyword>
<dbReference type="RefSeq" id="WP_344904095.1">
    <property type="nucleotide sequence ID" value="NZ_BAAAYO010000001.1"/>
</dbReference>
<dbReference type="EC" id="2.3.2.13" evidence="3"/>
<proteinExistence type="inferred from homology"/>
<keyword evidence="2" id="KW-0749">Sporulation</keyword>
<comment type="caution">
    <text evidence="3">The sequence shown here is derived from an EMBL/GenBank/DDBJ whole genome shotgun (WGS) entry which is preliminary data.</text>
</comment>
<accession>A0ABV5W8G6</accession>